<reference evidence="2 3" key="1">
    <citation type="submission" date="2019-11" db="EMBL/GenBank/DDBJ databases">
        <authorList>
            <person name="Zheng R.K."/>
            <person name="Sun C.M."/>
        </authorList>
    </citation>
    <scope>NUCLEOTIDE SEQUENCE [LARGE SCALE GENOMIC DNA]</scope>
    <source>
        <strain evidence="2 3">WC007</strain>
    </source>
</reference>
<dbReference type="Pfam" id="PF04519">
    <property type="entry name" value="Bactofilin"/>
    <property type="match status" value="1"/>
</dbReference>
<dbReference type="KEGG" id="mcos:GM418_12395"/>
<accession>A0A6I6JTK1</accession>
<evidence type="ECO:0000256" key="1">
    <source>
        <dbReference type="ARBA" id="ARBA00044755"/>
    </source>
</evidence>
<name>A0A6I6JTK1_9BACT</name>
<dbReference type="PANTHER" id="PTHR35024">
    <property type="entry name" value="HYPOTHETICAL CYTOSOLIC PROTEIN"/>
    <property type="match status" value="1"/>
</dbReference>
<dbReference type="AlphaFoldDB" id="A0A6I6JTK1"/>
<sequence length="133" mass="14015">MILKMAKQTTKTYGEVPSQTINIISEGTVIKGNVSASGDIRIDGTLEGNVIAKGKLVVGPQGKITGEINCTNLEVSGFIKGKLKVLDVLSMKSTAKVYGDIVIGKLSVEPGSIYIGNCNMGGEKPAYEQPKTK</sequence>
<dbReference type="InterPro" id="IPR007607">
    <property type="entry name" value="BacA/B"/>
</dbReference>
<proteinExistence type="inferred from homology"/>
<dbReference type="PANTHER" id="PTHR35024:SF4">
    <property type="entry name" value="POLYMER-FORMING CYTOSKELETAL PROTEIN"/>
    <property type="match status" value="1"/>
</dbReference>
<dbReference type="EMBL" id="CP046401">
    <property type="protein sequence ID" value="QGY44430.1"/>
    <property type="molecule type" value="Genomic_DNA"/>
</dbReference>
<evidence type="ECO:0000313" key="2">
    <source>
        <dbReference type="EMBL" id="QGY44430.1"/>
    </source>
</evidence>
<evidence type="ECO:0000313" key="3">
    <source>
        <dbReference type="Proteomes" id="UP000428260"/>
    </source>
</evidence>
<protein>
    <submittedName>
        <fullName evidence="2">Polymer-forming cytoskeletal protein</fullName>
    </submittedName>
</protein>
<organism evidence="2 3">
    <name type="scientific">Maribellus comscasis</name>
    <dbReference type="NCBI Taxonomy" id="2681766"/>
    <lineage>
        <taxon>Bacteria</taxon>
        <taxon>Pseudomonadati</taxon>
        <taxon>Bacteroidota</taxon>
        <taxon>Bacteroidia</taxon>
        <taxon>Marinilabiliales</taxon>
        <taxon>Prolixibacteraceae</taxon>
        <taxon>Maribellus</taxon>
    </lineage>
</organism>
<keyword evidence="3" id="KW-1185">Reference proteome</keyword>
<dbReference type="Proteomes" id="UP000428260">
    <property type="component" value="Chromosome"/>
</dbReference>
<comment type="similarity">
    <text evidence="1">Belongs to the bactofilin family.</text>
</comment>
<gene>
    <name evidence="2" type="ORF">GM418_12395</name>
</gene>